<dbReference type="Gene3D" id="2.60.120.260">
    <property type="entry name" value="Galactose-binding domain-like"/>
    <property type="match status" value="1"/>
</dbReference>
<evidence type="ECO:0000259" key="2">
    <source>
        <dbReference type="Pfam" id="PF13403"/>
    </source>
</evidence>
<keyword evidence="4" id="KW-1185">Reference proteome</keyword>
<name>A0A8J7LKB1_9RHOB</name>
<dbReference type="SUPFAM" id="SSF51294">
    <property type="entry name" value="Hedgehog/intein (Hint) domain"/>
    <property type="match status" value="1"/>
</dbReference>
<dbReference type="AlphaFoldDB" id="A0A8J7LKB1"/>
<dbReference type="Gene3D" id="2.170.16.10">
    <property type="entry name" value="Hedgehog/Intein (Hint) domain"/>
    <property type="match status" value="1"/>
</dbReference>
<dbReference type="RefSeq" id="WP_228848445.1">
    <property type="nucleotide sequence ID" value="NZ_JADCKQ010000005.1"/>
</dbReference>
<reference evidence="3" key="1">
    <citation type="submission" date="2020-10" db="EMBL/GenBank/DDBJ databases">
        <title>Paenihalocynthiibacter styelae gen. nov., sp. nov., isolated from stalked sea squirt Styela clava.</title>
        <authorList>
            <person name="Kim Y.-O."/>
            <person name="Yoon J.-H."/>
        </authorList>
    </citation>
    <scope>NUCLEOTIDE SEQUENCE</scope>
    <source>
        <strain evidence="3">MYP1-1</strain>
    </source>
</reference>
<dbReference type="EMBL" id="JADCKQ010000005">
    <property type="protein sequence ID" value="MBI1493610.1"/>
    <property type="molecule type" value="Genomic_DNA"/>
</dbReference>
<gene>
    <name evidence="3" type="ORF">H1D41_08205</name>
</gene>
<dbReference type="InterPro" id="IPR036844">
    <property type="entry name" value="Hint_dom_sf"/>
</dbReference>
<feature type="domain" description="Hedgehog/Intein (Hint)" evidence="2">
    <location>
        <begin position="158"/>
        <end position="303"/>
    </location>
</feature>
<evidence type="ECO:0000313" key="3">
    <source>
        <dbReference type="EMBL" id="MBI1493610.1"/>
    </source>
</evidence>
<feature type="region of interest" description="Disordered" evidence="1">
    <location>
        <begin position="1"/>
        <end position="20"/>
    </location>
</feature>
<proteinExistence type="predicted"/>
<evidence type="ECO:0000256" key="1">
    <source>
        <dbReference type="SAM" id="MobiDB-lite"/>
    </source>
</evidence>
<dbReference type="InterPro" id="IPR028992">
    <property type="entry name" value="Hedgehog/Intein_dom"/>
</dbReference>
<feature type="compositionally biased region" description="Low complexity" evidence="1">
    <location>
        <begin position="10"/>
        <end position="20"/>
    </location>
</feature>
<evidence type="ECO:0000313" key="4">
    <source>
        <dbReference type="Proteomes" id="UP000640583"/>
    </source>
</evidence>
<organism evidence="3 4">
    <name type="scientific">Halocynthiibacter styelae</name>
    <dbReference type="NCBI Taxonomy" id="2761955"/>
    <lineage>
        <taxon>Bacteria</taxon>
        <taxon>Pseudomonadati</taxon>
        <taxon>Pseudomonadota</taxon>
        <taxon>Alphaproteobacteria</taxon>
        <taxon>Rhodobacterales</taxon>
        <taxon>Paracoccaceae</taxon>
        <taxon>Halocynthiibacter</taxon>
    </lineage>
</organism>
<protein>
    <submittedName>
        <fullName evidence="3">Hint domain-containing protein</fullName>
    </submittedName>
</protein>
<comment type="caution">
    <text evidence="3">The sequence shown here is derived from an EMBL/GenBank/DDBJ whole genome shotgun (WGS) entry which is preliminary data.</text>
</comment>
<sequence length="349" mass="37933">MPLTELITNGSFSSGSSGWSGTDLEINPQSSYISGGSGNLVSEIDGTDSQITVLQQNFTVPAGTTLPASTTLTFDTALRNAESTFAGDGFRVEIRDDNGVVIATQDFFPTSRSLTPASMNVTLPTAGNYNLRFTELGDNDSLGAIVDNISLQVDVPLVCFVQGTKIVTKTGEVAVEDLKEGDLVLTRDNGFSPVRWIGSRTITARQQQADHKMRPVVFRAGSLGENMPITDLLVSRQHRMLVADWRAQLLFHEDEVLTAAVNLVNNDTIFLRPAEDVTYYHFMCDVHEVVMANGCWAESFLPTETSLRGLSDAGHEEFRKLFPELLSDIAAATRVARPVAEGKTARLLA</sequence>
<accession>A0A8J7LKB1</accession>
<dbReference type="Pfam" id="PF13403">
    <property type="entry name" value="Hint_2"/>
    <property type="match status" value="1"/>
</dbReference>
<dbReference type="Proteomes" id="UP000640583">
    <property type="component" value="Unassembled WGS sequence"/>
</dbReference>